<dbReference type="UniPathway" id="UPA00340">
    <property type="reaction ID" value="UER00459"/>
</dbReference>
<evidence type="ECO:0000256" key="7">
    <source>
        <dbReference type="ARBA" id="ARBA00023315"/>
    </source>
</evidence>
<dbReference type="InterPro" id="IPR042112">
    <property type="entry name" value="P_AcTrfase_dom2"/>
</dbReference>
<dbReference type="PIRSF" id="PIRSF000428">
    <property type="entry name" value="P_Ac_trans"/>
    <property type="match status" value="1"/>
</dbReference>
<dbReference type="EMBL" id="LAYZ01000002">
    <property type="protein sequence ID" value="KKK34896.1"/>
    <property type="molecule type" value="Genomic_DNA"/>
</dbReference>
<proteinExistence type="inferred from homology"/>
<dbReference type="GO" id="GO:0008959">
    <property type="term" value="F:phosphate acetyltransferase activity"/>
    <property type="evidence" value="ECO:0007669"/>
    <property type="project" value="UniProtKB-EC"/>
</dbReference>
<evidence type="ECO:0000256" key="1">
    <source>
        <dbReference type="ARBA" id="ARBA00000705"/>
    </source>
</evidence>
<dbReference type="InterPro" id="IPR012147">
    <property type="entry name" value="P_Ac_Bu_trans"/>
</dbReference>
<accession>A0A0M2SMM1</accession>
<dbReference type="PANTHER" id="PTHR43356">
    <property type="entry name" value="PHOSPHATE ACETYLTRANSFERASE"/>
    <property type="match status" value="1"/>
</dbReference>
<dbReference type="Gene3D" id="3.40.50.10750">
    <property type="entry name" value="Isocitrate/Isopropylmalate dehydrogenase-like"/>
    <property type="match status" value="1"/>
</dbReference>
<evidence type="ECO:0000256" key="8">
    <source>
        <dbReference type="ARBA" id="ARBA00031108"/>
    </source>
</evidence>
<keyword evidence="7" id="KW-0012">Acyltransferase</keyword>
<comment type="similarity">
    <text evidence="3">Belongs to the phosphate acetyltransferase and butyryltransferase family.</text>
</comment>
<dbReference type="NCBIfam" id="TIGR00651">
    <property type="entry name" value="pta"/>
    <property type="match status" value="1"/>
</dbReference>
<keyword evidence="6" id="KW-0808">Transferase</keyword>
<name>A0A0M2SMM1_9STAP</name>
<dbReference type="RefSeq" id="WP_046513243.1">
    <property type="nucleotide sequence ID" value="NZ_LAYZ01000002.1"/>
</dbReference>
<evidence type="ECO:0000313" key="11">
    <source>
        <dbReference type="Proteomes" id="UP000034287"/>
    </source>
</evidence>
<evidence type="ECO:0000256" key="4">
    <source>
        <dbReference type="ARBA" id="ARBA00012707"/>
    </source>
</evidence>
<feature type="domain" description="Phosphate acetyl/butaryl transferase" evidence="9">
    <location>
        <begin position="4"/>
        <end position="319"/>
    </location>
</feature>
<comment type="caution">
    <text evidence="10">The sequence shown here is derived from an EMBL/GenBank/DDBJ whole genome shotgun (WGS) entry which is preliminary data.</text>
</comment>
<dbReference type="InterPro" id="IPR002505">
    <property type="entry name" value="PTA_PTB"/>
</dbReference>
<dbReference type="InterPro" id="IPR050500">
    <property type="entry name" value="Phos_Acetyltrans/Butyryltrans"/>
</dbReference>
<keyword evidence="11" id="KW-1185">Reference proteome</keyword>
<organism evidence="10 11">
    <name type="scientific">Salinicoccus sediminis</name>
    <dbReference type="NCBI Taxonomy" id="1432562"/>
    <lineage>
        <taxon>Bacteria</taxon>
        <taxon>Bacillati</taxon>
        <taxon>Bacillota</taxon>
        <taxon>Bacilli</taxon>
        <taxon>Bacillales</taxon>
        <taxon>Staphylococcaceae</taxon>
        <taxon>Salinicoccus</taxon>
    </lineage>
</organism>
<dbReference type="NCBIfam" id="NF007233">
    <property type="entry name" value="PRK09653.1"/>
    <property type="match status" value="1"/>
</dbReference>
<dbReference type="InterPro" id="IPR004614">
    <property type="entry name" value="P_AcTrfase"/>
</dbReference>
<sequence>MSNFLNNLKSNLEGKNVKIVFPEGTDKRILTAAVELAATTYVNPIVLGDKEAVEGLAKTENLDISALELIDPKVCEHKAELAESFVERRKGKVTHEQADDILNDVNYFGTMLVYTGRAAGLVSGAVHSTPDTVRPALQIIKTKPGVSRTSGVFFMLREDELYVMGDCAINPELNAEELAEVAVETAKTAESFSMDPRVALLSFSTRGSAKTEETEKVKLAAQYAKEKLPDTPIDGELQFDAAFVPSVAEKKAPGSELEGRANVFVFPSLEAGNIGYKIAQRLGGFEAYGPILQGLNQPVNDLSRGCSKDEVFNLALFTATQALTQNNG</sequence>
<comment type="pathway">
    <text evidence="2">Metabolic intermediate biosynthesis; acetyl-CoA biosynthesis; acetyl-CoA from acetate: step 2/2.</text>
</comment>
<dbReference type="InterPro" id="IPR042113">
    <property type="entry name" value="P_AcTrfase_dom1"/>
</dbReference>
<dbReference type="AlphaFoldDB" id="A0A0M2SMM1"/>
<reference evidence="10 11" key="1">
    <citation type="submission" date="2015-04" db="EMBL/GenBank/DDBJ databases">
        <title>Taxonomic description and genome sequence of Salinicoccus sediminis sp. nov., a novel hyper halotolerant bacterium isolated from marine sediment.</title>
        <authorList>
            <person name="Mathan Kumar R."/>
            <person name="Kaur G."/>
            <person name="Kumar N."/>
            <person name="Kumar A."/>
            <person name="Singh N.K."/>
            <person name="Kaur N."/>
            <person name="Mayilraj S."/>
        </authorList>
    </citation>
    <scope>NUCLEOTIDE SEQUENCE [LARGE SCALE GENOMIC DNA]</scope>
    <source>
        <strain evidence="10 11">SV-16</strain>
    </source>
</reference>
<evidence type="ECO:0000313" key="10">
    <source>
        <dbReference type="EMBL" id="KKK34896.1"/>
    </source>
</evidence>
<evidence type="ECO:0000256" key="3">
    <source>
        <dbReference type="ARBA" id="ARBA00005656"/>
    </source>
</evidence>
<dbReference type="PANTHER" id="PTHR43356:SF3">
    <property type="entry name" value="PHOSPHATE ACETYLTRANSFERASE"/>
    <property type="match status" value="1"/>
</dbReference>
<dbReference type="Proteomes" id="UP000034287">
    <property type="component" value="Unassembled WGS sequence"/>
</dbReference>
<dbReference type="Pfam" id="PF01515">
    <property type="entry name" value="PTA_PTB"/>
    <property type="match status" value="1"/>
</dbReference>
<gene>
    <name evidence="10" type="primary">eutD</name>
    <name evidence="10" type="ORF">WN59_04380</name>
</gene>
<evidence type="ECO:0000256" key="2">
    <source>
        <dbReference type="ARBA" id="ARBA00004989"/>
    </source>
</evidence>
<dbReference type="SUPFAM" id="SSF53659">
    <property type="entry name" value="Isocitrate/Isopropylmalate dehydrogenase-like"/>
    <property type="match status" value="1"/>
</dbReference>
<dbReference type="STRING" id="1432562.WN59_04380"/>
<evidence type="ECO:0000256" key="6">
    <source>
        <dbReference type="ARBA" id="ARBA00022679"/>
    </source>
</evidence>
<evidence type="ECO:0000259" key="9">
    <source>
        <dbReference type="Pfam" id="PF01515"/>
    </source>
</evidence>
<dbReference type="EC" id="2.3.1.8" evidence="4"/>
<dbReference type="PATRIC" id="fig|1432562.3.peg.855"/>
<protein>
    <recommendedName>
        <fullName evidence="5">Phosphate acetyltransferase</fullName>
        <ecNumber evidence="4">2.3.1.8</ecNumber>
    </recommendedName>
    <alternativeName>
        <fullName evidence="8">Phosphotransacetylase</fullName>
    </alternativeName>
</protein>
<evidence type="ECO:0000256" key="5">
    <source>
        <dbReference type="ARBA" id="ARBA00021528"/>
    </source>
</evidence>
<dbReference type="GO" id="GO:0006085">
    <property type="term" value="P:acetyl-CoA biosynthetic process"/>
    <property type="evidence" value="ECO:0007669"/>
    <property type="project" value="UniProtKB-UniPathway"/>
</dbReference>
<dbReference type="OrthoDB" id="9805787at2"/>
<dbReference type="Gene3D" id="3.40.50.10950">
    <property type="match status" value="1"/>
</dbReference>
<comment type="catalytic activity">
    <reaction evidence="1">
        <text>acetyl-CoA + phosphate = acetyl phosphate + CoA</text>
        <dbReference type="Rhea" id="RHEA:19521"/>
        <dbReference type="ChEBI" id="CHEBI:22191"/>
        <dbReference type="ChEBI" id="CHEBI:43474"/>
        <dbReference type="ChEBI" id="CHEBI:57287"/>
        <dbReference type="ChEBI" id="CHEBI:57288"/>
        <dbReference type="EC" id="2.3.1.8"/>
    </reaction>
</comment>